<gene>
    <name evidence="2" type="ORF">VP271_00042</name>
</gene>
<reference evidence="2" key="1">
    <citation type="submission" date="2020-08" db="EMBL/GenBank/DDBJ databases">
        <title>Genetic structure, function and evolution of capsule biosynthesis loci in Vibrio parahaemolyticus.</title>
        <authorList>
            <person name="Li L."/>
            <person name="Bian S."/>
        </authorList>
    </citation>
    <scope>NUCLEOTIDE SEQUENCE</scope>
    <source>
        <strain evidence="2">VP271</strain>
    </source>
</reference>
<protein>
    <recommendedName>
        <fullName evidence="1">Glycosyltransferase 2-like domain-containing protein</fullName>
    </recommendedName>
</protein>
<accession>A0A7M1W4F2</accession>
<feature type="domain" description="Glycosyltransferase 2-like" evidence="1">
    <location>
        <begin position="79"/>
        <end position="174"/>
    </location>
</feature>
<dbReference type="InterPro" id="IPR001173">
    <property type="entry name" value="Glyco_trans_2-like"/>
</dbReference>
<dbReference type="Gene3D" id="3.40.50.11340">
    <property type="match status" value="1"/>
</dbReference>
<proteinExistence type="predicted"/>
<sequence>MLSKKFQLIKSEIDSKNYVLAARLLKELAPASLAPASKALYLALMEKLPPYEIGNVDSRLIEAKYLSDLEDQDIKPGISIVSCCMNRNENLLKALKTWVKLPVDEIIIVDWSSSERVIESIKSIQDDRIKVLRVEGEPKWILTYGFNVGLRFASYTKVFKFDADIEVSLDFLERNNFGHNQFVRGYWKSALDEGLESQVYVNGSFGAYKEHLKEIGYYNELIRTYGWDDSDMYERLSASCGLSTTYLDFRSVLHMEQKEVERTIYQDVITDNYLGVIPTTEFNNQRNKFIGRTTDYWSVHRLQDYSVKKTGQNEWILSRTTKSIDIPSYLDMDANIYAAIHYLWHRKPNLMKKAHNYKDISEFIFSEYKEGINFDITANLLGESDEEHIVCFYNKDEQPYGEFLDDCLELSKTSQVRVYAVAFGDIYSHKRLGDVDNFIEVLVLTEKFIDTVSAQRSENQLQPLQLKRSVKVSYSMLEDTFKDKFIPKLYIDAQHGLGNRIRAIGSAAAIARQTGRELVIIWEPDHHCECRFDDLFDYEGKVINESFVGMASKTMDLYNYMEIEAGACKDELIKIDEGKHLYLRAAYTFNSPYSTWDEENVFIQSLNPTLEIKKLVEKFDLTNSIAAHIRMEAGAGLDHNTYDSVDNWTQEGHDQLHFWREKSHYSHFIKRLDEIIHNDNATKIFLATDLPETYKVFQDYYGERLCFLTRDVFDRSKEQIKYALADAILLSKATKLLGSTWSSFSELAMRMSVTYSDIEMSGRDF</sequence>
<evidence type="ECO:0000313" key="2">
    <source>
        <dbReference type="EMBL" id="QOS21855.1"/>
    </source>
</evidence>
<dbReference type="Pfam" id="PF00535">
    <property type="entry name" value="Glycos_transf_2"/>
    <property type="match status" value="1"/>
</dbReference>
<dbReference type="RefSeq" id="WP_140260592.1">
    <property type="nucleotide sequence ID" value="NZ_JANFTO010000007.1"/>
</dbReference>
<organism evidence="2">
    <name type="scientific">Vibrio parahaemolyticus</name>
    <dbReference type="NCBI Taxonomy" id="670"/>
    <lineage>
        <taxon>Bacteria</taxon>
        <taxon>Pseudomonadati</taxon>
        <taxon>Pseudomonadota</taxon>
        <taxon>Gammaproteobacteria</taxon>
        <taxon>Vibrionales</taxon>
        <taxon>Vibrionaceae</taxon>
        <taxon>Vibrio</taxon>
    </lineage>
</organism>
<dbReference type="Gene3D" id="3.90.550.10">
    <property type="entry name" value="Spore Coat Polysaccharide Biosynthesis Protein SpsA, Chain A"/>
    <property type="match status" value="1"/>
</dbReference>
<dbReference type="InterPro" id="IPR029044">
    <property type="entry name" value="Nucleotide-diphossugar_trans"/>
</dbReference>
<dbReference type="EMBL" id="MT898199">
    <property type="protein sequence ID" value="QOS21855.1"/>
    <property type="molecule type" value="Genomic_DNA"/>
</dbReference>
<evidence type="ECO:0000259" key="1">
    <source>
        <dbReference type="Pfam" id="PF00535"/>
    </source>
</evidence>
<dbReference type="Gene3D" id="3.40.50.11350">
    <property type="match status" value="1"/>
</dbReference>
<dbReference type="SUPFAM" id="SSF53448">
    <property type="entry name" value="Nucleotide-diphospho-sugar transferases"/>
    <property type="match status" value="1"/>
</dbReference>
<dbReference type="AlphaFoldDB" id="A0A7M1W4F2"/>
<dbReference type="PANTHER" id="PTHR40743:SF1">
    <property type="entry name" value="POSSIBLE GLYCOSYLTRANSFERASE"/>
    <property type="match status" value="1"/>
</dbReference>
<dbReference type="PANTHER" id="PTHR40743">
    <property type="entry name" value="NUCLEOTIDE-DIPHOSPHO-SUGAR TRANSFERASE CONTAINING PROTEIN"/>
    <property type="match status" value="1"/>
</dbReference>
<name>A0A7M1W4F2_VIBPH</name>